<reference evidence="1 2" key="1">
    <citation type="submission" date="2021-06" db="EMBL/GenBank/DDBJ databases">
        <title>Caerostris extrusa draft genome.</title>
        <authorList>
            <person name="Kono N."/>
            <person name="Arakawa K."/>
        </authorList>
    </citation>
    <scope>NUCLEOTIDE SEQUENCE [LARGE SCALE GENOMIC DNA]</scope>
</reference>
<name>A0AAV4SYR1_CAEEX</name>
<dbReference type="EMBL" id="BPLR01010480">
    <property type="protein sequence ID" value="GIY39568.1"/>
    <property type="molecule type" value="Genomic_DNA"/>
</dbReference>
<dbReference type="AlphaFoldDB" id="A0AAV4SYR1"/>
<gene>
    <name evidence="1" type="ORF">CEXT_274071</name>
</gene>
<proteinExistence type="predicted"/>
<evidence type="ECO:0000313" key="1">
    <source>
        <dbReference type="EMBL" id="GIY39568.1"/>
    </source>
</evidence>
<accession>A0AAV4SYR1</accession>
<dbReference type="Proteomes" id="UP001054945">
    <property type="component" value="Unassembled WGS sequence"/>
</dbReference>
<sequence>MSSDLSGQVHSSTTFREDTSKSKYLVRASVLPENSSFNSTLISDSYSMTAPAHEQSFSLNEEMVQTEVRWKFSHGAGAVLHAEIASRAYGQCGWPYAK</sequence>
<protein>
    <submittedName>
        <fullName evidence="1">Uncharacterized protein</fullName>
    </submittedName>
</protein>
<keyword evidence="2" id="KW-1185">Reference proteome</keyword>
<organism evidence="1 2">
    <name type="scientific">Caerostris extrusa</name>
    <name type="common">Bark spider</name>
    <name type="synonym">Caerostris bankana</name>
    <dbReference type="NCBI Taxonomy" id="172846"/>
    <lineage>
        <taxon>Eukaryota</taxon>
        <taxon>Metazoa</taxon>
        <taxon>Ecdysozoa</taxon>
        <taxon>Arthropoda</taxon>
        <taxon>Chelicerata</taxon>
        <taxon>Arachnida</taxon>
        <taxon>Araneae</taxon>
        <taxon>Araneomorphae</taxon>
        <taxon>Entelegynae</taxon>
        <taxon>Araneoidea</taxon>
        <taxon>Araneidae</taxon>
        <taxon>Caerostris</taxon>
    </lineage>
</organism>
<evidence type="ECO:0000313" key="2">
    <source>
        <dbReference type="Proteomes" id="UP001054945"/>
    </source>
</evidence>
<comment type="caution">
    <text evidence="1">The sequence shown here is derived from an EMBL/GenBank/DDBJ whole genome shotgun (WGS) entry which is preliminary data.</text>
</comment>